<dbReference type="EMBL" id="JAODUP010000150">
    <property type="protein sequence ID" value="KAK2159595.1"/>
    <property type="molecule type" value="Genomic_DNA"/>
</dbReference>
<evidence type="ECO:0000256" key="1">
    <source>
        <dbReference type="SAM" id="MobiDB-lite"/>
    </source>
</evidence>
<organism evidence="2 3">
    <name type="scientific">Paralvinella palmiformis</name>
    <dbReference type="NCBI Taxonomy" id="53620"/>
    <lineage>
        <taxon>Eukaryota</taxon>
        <taxon>Metazoa</taxon>
        <taxon>Spiralia</taxon>
        <taxon>Lophotrochozoa</taxon>
        <taxon>Annelida</taxon>
        <taxon>Polychaeta</taxon>
        <taxon>Sedentaria</taxon>
        <taxon>Canalipalpata</taxon>
        <taxon>Terebellida</taxon>
        <taxon>Terebelliformia</taxon>
        <taxon>Alvinellidae</taxon>
        <taxon>Paralvinella</taxon>
    </lineage>
</organism>
<evidence type="ECO:0000313" key="2">
    <source>
        <dbReference type="EMBL" id="KAK2159595.1"/>
    </source>
</evidence>
<comment type="caution">
    <text evidence="2">The sequence shown here is derived from an EMBL/GenBank/DDBJ whole genome shotgun (WGS) entry which is preliminary data.</text>
</comment>
<feature type="region of interest" description="Disordered" evidence="1">
    <location>
        <begin position="122"/>
        <end position="162"/>
    </location>
</feature>
<evidence type="ECO:0000313" key="3">
    <source>
        <dbReference type="Proteomes" id="UP001208570"/>
    </source>
</evidence>
<protein>
    <submittedName>
        <fullName evidence="2">Uncharacterized protein</fullName>
    </submittedName>
</protein>
<dbReference type="Proteomes" id="UP001208570">
    <property type="component" value="Unassembled WGS sequence"/>
</dbReference>
<accession>A0AAD9N7E5</accession>
<sequence length="331" mass="37793">MFQMTIPAADPELLPFDDSEMNQGFSLLQNSAEFRDGKHRIPTPEKDALLSLSNSFNKHRLKKHQQLLDDIAKRCREQEIMDMSDSITKKCKISRFEEKPAPATAYKELTFYRTNTMALVRQSAPEQVNESPEKGHPQDRPGSPQKRHHQQSNLDLEGNGFHGRERKTLFERSSTYFPPRQVKKIQRKGVSPHRSYGIAYQKGVTPTDRTSRERLVNKVKINGSIQMELYQHQKYDQLSPLVLPRINDTARLEEFFMSKKVNLGPKTKSIILSSVSSTGVQLHVPQTRFRLKEAASTGHVTARPNSIMDIADNEMPQTAPVEWAEANNTDP</sequence>
<gene>
    <name evidence="2" type="ORF">LSH36_150g03044</name>
</gene>
<name>A0AAD9N7E5_9ANNE</name>
<dbReference type="AlphaFoldDB" id="A0AAD9N7E5"/>
<reference evidence="2" key="1">
    <citation type="journal article" date="2023" name="Mol. Biol. Evol.">
        <title>Third-Generation Sequencing Reveals the Adaptive Role of the Epigenome in Three Deep-Sea Polychaetes.</title>
        <authorList>
            <person name="Perez M."/>
            <person name="Aroh O."/>
            <person name="Sun Y."/>
            <person name="Lan Y."/>
            <person name="Juniper S.K."/>
            <person name="Young C.R."/>
            <person name="Angers B."/>
            <person name="Qian P.Y."/>
        </authorList>
    </citation>
    <scope>NUCLEOTIDE SEQUENCE</scope>
    <source>
        <strain evidence="2">P08H-3</strain>
    </source>
</reference>
<proteinExistence type="predicted"/>
<keyword evidence="3" id="KW-1185">Reference proteome</keyword>